<accession>A0A443R9K6</accession>
<protein>
    <submittedName>
        <fullName evidence="1">Homogentisate 1:2-dioxygenase-like protein</fullName>
    </submittedName>
</protein>
<dbReference type="InterPro" id="IPR011051">
    <property type="entry name" value="RmlC_Cupin_sf"/>
</dbReference>
<evidence type="ECO:0000313" key="2">
    <source>
        <dbReference type="Proteomes" id="UP000285301"/>
    </source>
</evidence>
<evidence type="ECO:0000313" key="1">
    <source>
        <dbReference type="EMBL" id="RWS11932.1"/>
    </source>
</evidence>
<dbReference type="GO" id="GO:0051213">
    <property type="term" value="F:dioxygenase activity"/>
    <property type="evidence" value="ECO:0007669"/>
    <property type="project" value="UniProtKB-KW"/>
</dbReference>
<gene>
    <name evidence="1" type="ORF">B4U79_18988</name>
</gene>
<proteinExistence type="predicted"/>
<dbReference type="SUPFAM" id="SSF51182">
    <property type="entry name" value="RmlC-like cupins"/>
    <property type="match status" value="1"/>
</dbReference>
<reference evidence="1 2" key="1">
    <citation type="journal article" date="2018" name="Gigascience">
        <title>Genomes of trombidid mites reveal novel predicted allergens and laterally-transferred genes associated with secondary metabolism.</title>
        <authorList>
            <person name="Dong X."/>
            <person name="Chaisiri K."/>
            <person name="Xia D."/>
            <person name="Armstrong S.D."/>
            <person name="Fang Y."/>
            <person name="Donnelly M.J."/>
            <person name="Kadowaki T."/>
            <person name="McGarry J.W."/>
            <person name="Darby A.C."/>
            <person name="Makepeace B.L."/>
        </authorList>
    </citation>
    <scope>NUCLEOTIDE SEQUENCE [LARGE SCALE GENOMIC DNA]</scope>
    <source>
        <strain evidence="1">UoL-WK</strain>
    </source>
</reference>
<organism evidence="1 2">
    <name type="scientific">Dinothrombium tinctorium</name>
    <dbReference type="NCBI Taxonomy" id="1965070"/>
    <lineage>
        <taxon>Eukaryota</taxon>
        <taxon>Metazoa</taxon>
        <taxon>Ecdysozoa</taxon>
        <taxon>Arthropoda</taxon>
        <taxon>Chelicerata</taxon>
        <taxon>Arachnida</taxon>
        <taxon>Acari</taxon>
        <taxon>Acariformes</taxon>
        <taxon>Trombidiformes</taxon>
        <taxon>Prostigmata</taxon>
        <taxon>Anystina</taxon>
        <taxon>Parasitengona</taxon>
        <taxon>Trombidioidea</taxon>
        <taxon>Trombidiidae</taxon>
        <taxon>Dinothrombium</taxon>
    </lineage>
</organism>
<keyword evidence="1" id="KW-0560">Oxidoreductase</keyword>
<dbReference type="EMBL" id="NCKU01001519">
    <property type="protein sequence ID" value="RWS11932.1"/>
    <property type="molecule type" value="Genomic_DNA"/>
</dbReference>
<keyword evidence="1" id="KW-0223">Dioxygenase</keyword>
<sequence>MQRFKLKYLSGFGNEFASEDERCPNALPHGQ</sequence>
<dbReference type="OrthoDB" id="1689029at2759"/>
<comment type="caution">
    <text evidence="1">The sequence shown here is derived from an EMBL/GenBank/DDBJ whole genome shotgun (WGS) entry which is preliminary data.</text>
</comment>
<name>A0A443R9K6_9ACAR</name>
<dbReference type="Proteomes" id="UP000285301">
    <property type="component" value="Unassembled WGS sequence"/>
</dbReference>
<dbReference type="AlphaFoldDB" id="A0A443R9K6"/>
<feature type="non-terminal residue" evidence="1">
    <location>
        <position position="31"/>
    </location>
</feature>
<keyword evidence="2" id="KW-1185">Reference proteome</keyword>